<organism evidence="10 11">
    <name type="scientific">Brachybacterium nesterenkovii</name>
    <dbReference type="NCBI Taxonomy" id="47847"/>
    <lineage>
        <taxon>Bacteria</taxon>
        <taxon>Bacillati</taxon>
        <taxon>Actinomycetota</taxon>
        <taxon>Actinomycetes</taxon>
        <taxon>Micrococcales</taxon>
        <taxon>Dermabacteraceae</taxon>
        <taxon>Brachybacterium</taxon>
    </lineage>
</organism>
<comment type="subcellular location">
    <subcellularLocation>
        <location evidence="1">Membrane</location>
        <topology evidence="1">Multi-pass membrane protein</topology>
    </subcellularLocation>
</comment>
<feature type="compositionally biased region" description="Low complexity" evidence="7">
    <location>
        <begin position="26"/>
        <end position="41"/>
    </location>
</feature>
<evidence type="ECO:0000256" key="8">
    <source>
        <dbReference type="SAM" id="Phobius"/>
    </source>
</evidence>
<name>A0A1X6WTM8_9MICO</name>
<evidence type="ECO:0000256" key="6">
    <source>
        <dbReference type="ARBA" id="ARBA00023136"/>
    </source>
</evidence>
<dbReference type="PANTHER" id="PTHR30576">
    <property type="entry name" value="COLANIC BIOSYNTHESIS UDP-GLUCOSE LIPID CARRIER TRANSFERASE"/>
    <property type="match status" value="1"/>
</dbReference>
<dbReference type="InterPro" id="IPR003362">
    <property type="entry name" value="Bact_transf"/>
</dbReference>
<evidence type="ECO:0000313" key="11">
    <source>
        <dbReference type="Proteomes" id="UP000195981"/>
    </source>
</evidence>
<feature type="domain" description="Bacterial sugar transferase" evidence="9">
    <location>
        <begin position="301"/>
        <end position="489"/>
    </location>
</feature>
<evidence type="ECO:0000256" key="7">
    <source>
        <dbReference type="SAM" id="MobiDB-lite"/>
    </source>
</evidence>
<keyword evidence="5 8" id="KW-1133">Transmembrane helix</keyword>
<proteinExistence type="inferred from homology"/>
<dbReference type="OrthoDB" id="9808602at2"/>
<keyword evidence="3 10" id="KW-0808">Transferase</keyword>
<reference evidence="10 11" key="1">
    <citation type="submission" date="2017-02" db="EMBL/GenBank/DDBJ databases">
        <authorList>
            <person name="Peterson S.W."/>
        </authorList>
    </citation>
    <scope>NUCLEOTIDE SEQUENCE [LARGE SCALE GENOMIC DNA]</scope>
    <source>
        <strain evidence="10 11">CIP104813</strain>
    </source>
</reference>
<dbReference type="EMBL" id="FWFG01000014">
    <property type="protein sequence ID" value="SLM88396.1"/>
    <property type="molecule type" value="Genomic_DNA"/>
</dbReference>
<dbReference type="GO" id="GO:0016020">
    <property type="term" value="C:membrane"/>
    <property type="evidence" value="ECO:0007669"/>
    <property type="project" value="UniProtKB-SubCell"/>
</dbReference>
<dbReference type="PANTHER" id="PTHR30576:SF10">
    <property type="entry name" value="SLL5057 PROTEIN"/>
    <property type="match status" value="1"/>
</dbReference>
<evidence type="ECO:0000256" key="4">
    <source>
        <dbReference type="ARBA" id="ARBA00022692"/>
    </source>
</evidence>
<dbReference type="EC" id="2.7.8.6" evidence="10"/>
<dbReference type="Proteomes" id="UP000195981">
    <property type="component" value="Unassembled WGS sequence"/>
</dbReference>
<evidence type="ECO:0000256" key="2">
    <source>
        <dbReference type="ARBA" id="ARBA00006464"/>
    </source>
</evidence>
<keyword evidence="4 8" id="KW-0812">Transmembrane</keyword>
<feature type="transmembrane region" description="Helical" evidence="8">
    <location>
        <begin position="72"/>
        <end position="94"/>
    </location>
</feature>
<feature type="transmembrane region" description="Helical" evidence="8">
    <location>
        <begin position="306"/>
        <end position="327"/>
    </location>
</feature>
<protein>
    <submittedName>
        <fullName evidence="10">Undecaprenyl-phosphate galactosephosphotransferase</fullName>
        <ecNumber evidence="10">2.7.8.6</ecNumber>
    </submittedName>
</protein>
<gene>
    <name evidence="10" type="ORF">FM110_01745</name>
</gene>
<dbReference type="NCBIfam" id="TIGR03025">
    <property type="entry name" value="EPS_sugtrans"/>
    <property type="match status" value="1"/>
</dbReference>
<dbReference type="InterPro" id="IPR017475">
    <property type="entry name" value="EPS_sugar_tfrase"/>
</dbReference>
<dbReference type="Pfam" id="PF02397">
    <property type="entry name" value="Bac_transf"/>
    <property type="match status" value="1"/>
</dbReference>
<accession>A0A1X6WTM8</accession>
<comment type="similarity">
    <text evidence="2">Belongs to the bacterial sugar transferase family.</text>
</comment>
<evidence type="ECO:0000256" key="5">
    <source>
        <dbReference type="ARBA" id="ARBA00022989"/>
    </source>
</evidence>
<sequence length="495" mass="53205">MTATPPHLVQDRPADHPAPVPEPTDDPVAVPAPTAPDAARPVASRIRVTAAARAVEGLSAFTHGPGSPRRRALLSTLLVIAVIAAISGIVLAIGDLDARAFRLLLLFDAAFFILTLSTGINRTIRSAWTAIRSPLLSMQILAVGLSLVFLAGVDLASLRGLLEIGIGTGVVLAALRLAMHVIFHPRVVAVTTHKEPGPASPRDRARIYAVVDAADASQADLVEATIRAVDRVHADVVRVDGSMSPEALTQLSWGLRSREIPLQLDLIAGTVTPSRVVATERGGGSLLVAPPQPSLLTHGIKRAMDILGSAFLIFLLSPLLIVTAIAVKATDGGPIIYRQERVGMDGEPFGIFKFRTMAVDADARLQQLLREQKTDGTPLFKVQNDPRLTRIGSFLRRYSIDELPQLFNVLLGTMSLVGPRPQRDAEVALYTGTADHRLGVRPGMTGLWQVSGRSNLSWEEAQRLDVFYAHNWSIGLDLSIFLRTFKAVLGKDGAY</sequence>
<keyword evidence="6 8" id="KW-0472">Membrane</keyword>
<evidence type="ECO:0000313" key="10">
    <source>
        <dbReference type="EMBL" id="SLM88396.1"/>
    </source>
</evidence>
<evidence type="ECO:0000256" key="1">
    <source>
        <dbReference type="ARBA" id="ARBA00004141"/>
    </source>
</evidence>
<evidence type="ECO:0000256" key="3">
    <source>
        <dbReference type="ARBA" id="ARBA00022679"/>
    </source>
</evidence>
<dbReference type="AlphaFoldDB" id="A0A1X6WTM8"/>
<feature type="region of interest" description="Disordered" evidence="7">
    <location>
        <begin position="1"/>
        <end position="41"/>
    </location>
</feature>
<keyword evidence="11" id="KW-1185">Reference proteome</keyword>
<feature type="transmembrane region" description="Helical" evidence="8">
    <location>
        <begin position="140"/>
        <end position="158"/>
    </location>
</feature>
<dbReference type="RefSeq" id="WP_159457946.1">
    <property type="nucleotide sequence ID" value="NZ_FWFG01000014.1"/>
</dbReference>
<evidence type="ECO:0000259" key="9">
    <source>
        <dbReference type="Pfam" id="PF02397"/>
    </source>
</evidence>
<dbReference type="GO" id="GO:0047360">
    <property type="term" value="F:undecaprenyl-phosphate galactose phosphotransferase activity"/>
    <property type="evidence" value="ECO:0007669"/>
    <property type="project" value="UniProtKB-EC"/>
</dbReference>
<feature type="transmembrane region" description="Helical" evidence="8">
    <location>
        <begin position="100"/>
        <end position="120"/>
    </location>
</feature>
<feature type="transmembrane region" description="Helical" evidence="8">
    <location>
        <begin position="164"/>
        <end position="183"/>
    </location>
</feature>